<dbReference type="Proteomes" id="UP001431209">
    <property type="component" value="Unassembled WGS sequence"/>
</dbReference>
<accession>A0AAW2Z1M9</accession>
<keyword evidence="1" id="KW-0496">Mitochondrion</keyword>
<organism evidence="3 4">
    <name type="scientific">Acrasis kona</name>
    <dbReference type="NCBI Taxonomy" id="1008807"/>
    <lineage>
        <taxon>Eukaryota</taxon>
        <taxon>Discoba</taxon>
        <taxon>Heterolobosea</taxon>
        <taxon>Tetramitia</taxon>
        <taxon>Eutetramitia</taxon>
        <taxon>Acrasidae</taxon>
        <taxon>Acrasis</taxon>
    </lineage>
</organism>
<dbReference type="InterPro" id="IPR036412">
    <property type="entry name" value="HAD-like_sf"/>
</dbReference>
<comment type="similarity">
    <text evidence="1">Belongs to the TIM50 family.</text>
</comment>
<feature type="domain" description="FCP1 homology" evidence="2">
    <location>
        <begin position="199"/>
        <end position="383"/>
    </location>
</feature>
<dbReference type="Gene3D" id="3.40.50.1000">
    <property type="entry name" value="HAD superfamily/HAD-like"/>
    <property type="match status" value="1"/>
</dbReference>
<dbReference type="InterPro" id="IPR004274">
    <property type="entry name" value="FCP1_dom"/>
</dbReference>
<evidence type="ECO:0000313" key="3">
    <source>
        <dbReference type="EMBL" id="KAL0482834.1"/>
    </source>
</evidence>
<comment type="subcellular location">
    <subcellularLocation>
        <location evidence="1">Mitochondrion inner membrane</location>
        <topology evidence="1">Single-pass membrane protein</topology>
    </subcellularLocation>
</comment>
<dbReference type="InterPro" id="IPR023214">
    <property type="entry name" value="HAD_sf"/>
</dbReference>
<keyword evidence="1" id="KW-0809">Transit peptide</keyword>
<proteinExistence type="inferred from homology"/>
<reference evidence="3 4" key="1">
    <citation type="submission" date="2024-03" db="EMBL/GenBank/DDBJ databases">
        <title>The Acrasis kona genome and developmental transcriptomes reveal deep origins of eukaryotic multicellular pathways.</title>
        <authorList>
            <person name="Sheikh S."/>
            <person name="Fu C.-J."/>
            <person name="Brown M.W."/>
            <person name="Baldauf S.L."/>
        </authorList>
    </citation>
    <scope>NUCLEOTIDE SEQUENCE [LARGE SCALE GENOMIC DNA]</scope>
    <source>
        <strain evidence="3 4">ATCC MYA-3509</strain>
    </source>
</reference>
<keyword evidence="1" id="KW-0813">Transport</keyword>
<comment type="function">
    <text evidence="1">Essential component of the TIM23 complex, a complex that mediates the translocation of transit peptide-containing proteins across the mitochondrial inner membrane.</text>
</comment>
<keyword evidence="1" id="KW-0653">Protein transport</keyword>
<dbReference type="SMART" id="SM00577">
    <property type="entry name" value="CPDc"/>
    <property type="match status" value="1"/>
</dbReference>
<dbReference type="PANTHER" id="PTHR12210">
    <property type="entry name" value="DULLARD PROTEIN PHOSPHATASE"/>
    <property type="match status" value="1"/>
</dbReference>
<dbReference type="GO" id="GO:0005744">
    <property type="term" value="C:TIM23 mitochondrial import inner membrane translocase complex"/>
    <property type="evidence" value="ECO:0007669"/>
    <property type="project" value="UniProtKB-UniRule"/>
</dbReference>
<evidence type="ECO:0000313" key="4">
    <source>
        <dbReference type="Proteomes" id="UP001431209"/>
    </source>
</evidence>
<gene>
    <name evidence="3" type="ORF">AKO1_010390</name>
</gene>
<dbReference type="SUPFAM" id="SSF56784">
    <property type="entry name" value="HAD-like"/>
    <property type="match status" value="1"/>
</dbReference>
<name>A0AAW2Z1M9_9EUKA</name>
<dbReference type="Pfam" id="PF03031">
    <property type="entry name" value="NIF"/>
    <property type="match status" value="1"/>
</dbReference>
<keyword evidence="1" id="KW-0811">Translocation</keyword>
<dbReference type="GO" id="GO:0015031">
    <property type="term" value="P:protein transport"/>
    <property type="evidence" value="ECO:0007669"/>
    <property type="project" value="UniProtKB-KW"/>
</dbReference>
<protein>
    <recommendedName>
        <fullName evidence="1">Mitochondrial import inner membrane translocase subunit TIM50</fullName>
    </recommendedName>
</protein>
<comment type="subunit">
    <text evidence="1">Component of the TIM23 complex.</text>
</comment>
<dbReference type="InterPro" id="IPR050365">
    <property type="entry name" value="TIM50"/>
</dbReference>
<evidence type="ECO:0000259" key="2">
    <source>
        <dbReference type="PROSITE" id="PS50969"/>
    </source>
</evidence>
<dbReference type="PROSITE" id="PS50969">
    <property type="entry name" value="FCP1"/>
    <property type="match status" value="1"/>
</dbReference>
<keyword evidence="4" id="KW-1185">Reference proteome</keyword>
<comment type="caution">
    <text evidence="3">The sequence shown here is derived from an EMBL/GenBank/DDBJ whole genome shotgun (WGS) entry which is preliminary data.</text>
</comment>
<dbReference type="EMBL" id="JAOPGA020000898">
    <property type="protein sequence ID" value="KAL0482834.1"/>
    <property type="molecule type" value="Genomic_DNA"/>
</dbReference>
<sequence>MAVNTGIQQSEKRLHCDIAEGYQTEDELFATFDEGNTPPRKRARLSVNPHFKAGTFTSQLQITAQAKSCAVQFSLLDKSQYKAVDEDVKDKLFRTDANIQLKISDFAPNESLMLYKDAQTQTFSKETIKLKLDGTDENSRCMLAYLRGLLTRKDELAIVPINDTTYQLVLFYENTSSDDDQLLSFNDDLLSFSTSLSCILTPRYNMVFDLDETLIRTRMSSLVNDAPLENEHEFTLRGGRYFCWVRPGVDMLLRWSCQLFNVHIFTNAIYDYAVQIVNILDPKHEHLLLHVGSDTNKMRELIKSREQMTTVQHIPQPLGQKELSKFNINPSNTIIFDDDSRVWKERQCILPFQQIVVRKKPTEFFCQIRNESWKKLSQLHKHDYQQRRKIPLTTEKITFSQDQILQNLK</sequence>
<evidence type="ECO:0000256" key="1">
    <source>
        <dbReference type="RuleBase" id="RU365079"/>
    </source>
</evidence>
<dbReference type="AlphaFoldDB" id="A0AAW2Z1M9"/>